<dbReference type="Pfam" id="PF00881">
    <property type="entry name" value="Nitroreductase"/>
    <property type="match status" value="2"/>
</dbReference>
<evidence type="ECO:0000256" key="2">
    <source>
        <dbReference type="ARBA" id="ARBA00007118"/>
    </source>
</evidence>
<organism evidence="7">
    <name type="scientific">Ignavibacterium album</name>
    <dbReference type="NCBI Taxonomy" id="591197"/>
    <lineage>
        <taxon>Bacteria</taxon>
        <taxon>Pseudomonadati</taxon>
        <taxon>Ignavibacteriota</taxon>
        <taxon>Ignavibacteria</taxon>
        <taxon>Ignavibacteriales</taxon>
        <taxon>Ignavibacteriaceae</taxon>
        <taxon>Ignavibacterium</taxon>
    </lineage>
</organism>
<dbReference type="PANTHER" id="PTHR43673:SF2">
    <property type="entry name" value="NITROREDUCTASE"/>
    <property type="match status" value="1"/>
</dbReference>
<protein>
    <submittedName>
        <fullName evidence="7">Nitroreductase family protein</fullName>
    </submittedName>
</protein>
<dbReference type="InterPro" id="IPR000415">
    <property type="entry name" value="Nitroreductase-like"/>
</dbReference>
<evidence type="ECO:0000256" key="3">
    <source>
        <dbReference type="ARBA" id="ARBA00022630"/>
    </source>
</evidence>
<comment type="similarity">
    <text evidence="2">Belongs to the nitroreductase family.</text>
</comment>
<dbReference type="SUPFAM" id="SSF55469">
    <property type="entry name" value="FMN-dependent nitroreductase-like"/>
    <property type="match status" value="1"/>
</dbReference>
<evidence type="ECO:0000259" key="6">
    <source>
        <dbReference type="Pfam" id="PF00881"/>
    </source>
</evidence>
<keyword evidence="3" id="KW-0285">Flavoprotein</keyword>
<evidence type="ECO:0000256" key="4">
    <source>
        <dbReference type="ARBA" id="ARBA00022643"/>
    </source>
</evidence>
<keyword evidence="5" id="KW-0560">Oxidoreductase</keyword>
<sequence length="169" mass="19340">METFHAIINRRSIRKYMFKKIEDDKINLLLKAAMYAPSAMNLQPWHFIVINSESILQETVKSIPHAEMIKQSGNAILVCGDSSLEKNESWLIQNCSAAVQNILLTAYDLQLGSCWIAIHGMPDIVDNVVKQFNLPSNIIPIALIALGYPEEIVKTEERFRLDKIHYNKW</sequence>
<dbReference type="CDD" id="cd02150">
    <property type="entry name" value="nitroreductase"/>
    <property type="match status" value="1"/>
</dbReference>
<comment type="cofactor">
    <cofactor evidence="1">
        <name>FMN</name>
        <dbReference type="ChEBI" id="CHEBI:58210"/>
    </cofactor>
</comment>
<name>A0A832G860_9BACT</name>
<dbReference type="Gene3D" id="3.40.109.10">
    <property type="entry name" value="NADH Oxidase"/>
    <property type="match status" value="1"/>
</dbReference>
<keyword evidence="4" id="KW-0288">FMN</keyword>
<dbReference type="GO" id="GO:0016491">
    <property type="term" value="F:oxidoreductase activity"/>
    <property type="evidence" value="ECO:0007669"/>
    <property type="project" value="UniProtKB-KW"/>
</dbReference>
<reference evidence="7" key="1">
    <citation type="journal article" date="2020" name="mSystems">
        <title>Genome- and Community-Level Interaction Insights into Carbon Utilization and Element Cycling Functions of Hydrothermarchaeota in Hydrothermal Sediment.</title>
        <authorList>
            <person name="Zhou Z."/>
            <person name="Liu Y."/>
            <person name="Xu W."/>
            <person name="Pan J."/>
            <person name="Luo Z.H."/>
            <person name="Li M."/>
        </authorList>
    </citation>
    <scope>NUCLEOTIDE SEQUENCE [LARGE SCALE GENOMIC DNA]</scope>
    <source>
        <strain evidence="7">SpSt-500</strain>
    </source>
</reference>
<dbReference type="InterPro" id="IPR029479">
    <property type="entry name" value="Nitroreductase"/>
</dbReference>
<comment type="caution">
    <text evidence="7">The sequence shown here is derived from an EMBL/GenBank/DDBJ whole genome shotgun (WGS) entry which is preliminary data.</text>
</comment>
<dbReference type="AlphaFoldDB" id="A0A832G860"/>
<dbReference type="EMBL" id="DSVI01000025">
    <property type="protein sequence ID" value="HGT49046.1"/>
    <property type="molecule type" value="Genomic_DNA"/>
</dbReference>
<feature type="domain" description="Nitroreductase" evidence="6">
    <location>
        <begin position="8"/>
        <end position="56"/>
    </location>
</feature>
<dbReference type="PANTHER" id="PTHR43673">
    <property type="entry name" value="NAD(P)H NITROREDUCTASE YDGI-RELATED"/>
    <property type="match status" value="1"/>
</dbReference>
<evidence type="ECO:0000256" key="5">
    <source>
        <dbReference type="ARBA" id="ARBA00023002"/>
    </source>
</evidence>
<gene>
    <name evidence="7" type="ORF">ENS56_13500</name>
</gene>
<evidence type="ECO:0000313" key="7">
    <source>
        <dbReference type="EMBL" id="HGT49046.1"/>
    </source>
</evidence>
<proteinExistence type="inferred from homology"/>
<feature type="domain" description="Nitroreductase" evidence="6">
    <location>
        <begin position="83"/>
        <end position="148"/>
    </location>
</feature>
<accession>A0A832G860</accession>
<evidence type="ECO:0000256" key="1">
    <source>
        <dbReference type="ARBA" id="ARBA00001917"/>
    </source>
</evidence>